<keyword evidence="1" id="KW-0175">Coiled coil</keyword>
<feature type="coiled-coil region" evidence="1">
    <location>
        <begin position="20"/>
        <end position="54"/>
    </location>
</feature>
<gene>
    <name evidence="2" type="ORF">RhiirC2_803965</name>
</gene>
<reference evidence="2 3" key="1">
    <citation type="submission" date="2016-04" db="EMBL/GenBank/DDBJ databases">
        <title>Genome analyses suggest a sexual origin of heterokaryosis in a supposedly ancient asexual fungus.</title>
        <authorList>
            <person name="Ropars J."/>
            <person name="Sedzielewska K."/>
            <person name="Noel J."/>
            <person name="Charron P."/>
            <person name="Farinelli L."/>
            <person name="Marton T."/>
            <person name="Kruger M."/>
            <person name="Pelin A."/>
            <person name="Brachmann A."/>
            <person name="Corradi N."/>
        </authorList>
    </citation>
    <scope>NUCLEOTIDE SEQUENCE [LARGE SCALE GENOMIC DNA]</scope>
    <source>
        <strain evidence="2 3">C2</strain>
    </source>
</reference>
<organism evidence="2 3">
    <name type="scientific">Rhizophagus irregularis</name>
    <dbReference type="NCBI Taxonomy" id="588596"/>
    <lineage>
        <taxon>Eukaryota</taxon>
        <taxon>Fungi</taxon>
        <taxon>Fungi incertae sedis</taxon>
        <taxon>Mucoromycota</taxon>
        <taxon>Glomeromycotina</taxon>
        <taxon>Glomeromycetes</taxon>
        <taxon>Glomerales</taxon>
        <taxon>Glomeraceae</taxon>
        <taxon>Rhizophagus</taxon>
    </lineage>
</organism>
<name>A0A2N1L729_9GLOM</name>
<sequence length="199" mass="22911">SNEKKIRSLVKELEQCYRTISIQDNTIIAHEKEIEKLKSEISDLRKQLRVLQQDKKFKDEIGSIQDGRIIKLENKVGSLKARIWILIDKKISINALDMATTNLIANVNRGLDRIENHIRGVGTLMQNPANVINGIRGSLNTIQVTLQNITAERDQYQNLLLHDSIQRVDNLRNQINDSGNQNLRLQRLLDESRVQVERT</sequence>
<dbReference type="AlphaFoldDB" id="A0A2N1L729"/>
<reference evidence="2 3" key="2">
    <citation type="submission" date="2017-10" db="EMBL/GenBank/DDBJ databases">
        <title>Extensive intraspecific genome diversity in a model arbuscular mycorrhizal fungus.</title>
        <authorList>
            <person name="Chen E.C.H."/>
            <person name="Morin E."/>
            <person name="Baudet D."/>
            <person name="Noel J."/>
            <person name="Ndikumana S."/>
            <person name="Charron P."/>
            <person name="St-Onge C."/>
            <person name="Giorgi J."/>
            <person name="Grigoriev I.V."/>
            <person name="Roux C."/>
            <person name="Martin F.M."/>
            <person name="Corradi N."/>
        </authorList>
    </citation>
    <scope>NUCLEOTIDE SEQUENCE [LARGE SCALE GENOMIC DNA]</scope>
    <source>
        <strain evidence="2 3">C2</strain>
    </source>
</reference>
<dbReference type="Proteomes" id="UP000233469">
    <property type="component" value="Unassembled WGS sequence"/>
</dbReference>
<evidence type="ECO:0000313" key="3">
    <source>
        <dbReference type="Proteomes" id="UP000233469"/>
    </source>
</evidence>
<protein>
    <submittedName>
        <fullName evidence="2">Uncharacterized protein</fullName>
    </submittedName>
</protein>
<dbReference type="VEuPathDB" id="FungiDB:FUN_001739"/>
<evidence type="ECO:0000256" key="1">
    <source>
        <dbReference type="SAM" id="Coils"/>
    </source>
</evidence>
<proteinExistence type="predicted"/>
<accession>A0A2N1L729</accession>
<feature type="non-terminal residue" evidence="2">
    <location>
        <position position="1"/>
    </location>
</feature>
<dbReference type="EMBL" id="LLXL01009032">
    <property type="protein sequence ID" value="PKK45195.1"/>
    <property type="molecule type" value="Genomic_DNA"/>
</dbReference>
<evidence type="ECO:0000313" key="2">
    <source>
        <dbReference type="EMBL" id="PKK45195.1"/>
    </source>
</evidence>
<feature type="non-terminal residue" evidence="2">
    <location>
        <position position="199"/>
    </location>
</feature>
<feature type="coiled-coil region" evidence="1">
    <location>
        <begin position="139"/>
        <end position="188"/>
    </location>
</feature>
<comment type="caution">
    <text evidence="2">The sequence shown here is derived from an EMBL/GenBank/DDBJ whole genome shotgun (WGS) entry which is preliminary data.</text>
</comment>